<feature type="compositionally biased region" description="Basic and acidic residues" evidence="1">
    <location>
        <begin position="261"/>
        <end position="277"/>
    </location>
</feature>
<dbReference type="CDD" id="cd13214">
    <property type="entry name" value="PH-GRAM_WBP2"/>
    <property type="match status" value="1"/>
</dbReference>
<evidence type="ECO:0000313" key="3">
    <source>
        <dbReference type="Proteomes" id="UP000308768"/>
    </source>
</evidence>
<protein>
    <submittedName>
        <fullName evidence="2">Uncharacterized protein</fullName>
    </submittedName>
</protein>
<comment type="caution">
    <text evidence="2">The sequence shown here is derived from an EMBL/GenBank/DDBJ whole genome shotgun (WGS) entry which is preliminary data.</text>
</comment>
<dbReference type="InterPro" id="IPR044852">
    <property type="entry name" value="WBP2-like"/>
</dbReference>
<accession>A0A4U0XTN9</accession>
<sequence>MLSDSEGFTPLPGEQKLYTSPPRTSLSLHTLNKFPGKEPFSVQSSTGCVHLTNRRTEPGLTVTPSQIVYLPAATTPQLQSFTAPILNLHDTHVTAPFFGPNVWIALVQPVQGGGIPRQHAAIELKMTFKDGGAFDFHSRFERVKERLQQAVEVARESGQVAGDGSEQGRGRGAGALGGVNMDSVHLDQLPAYEEPGIPLSQALGAAAATTVPQASSSTPPSQRGRDTAATNPIVSPQPTRRRASSQELFSPPAEPPPGYEEVQRETVVDELERRLSG</sequence>
<proteinExistence type="predicted"/>
<dbReference type="GO" id="GO:0003713">
    <property type="term" value="F:transcription coactivator activity"/>
    <property type="evidence" value="ECO:0007669"/>
    <property type="project" value="InterPro"/>
</dbReference>
<gene>
    <name evidence="2" type="ORF">B0A49_02169</name>
</gene>
<evidence type="ECO:0000313" key="2">
    <source>
        <dbReference type="EMBL" id="TKA79951.1"/>
    </source>
</evidence>
<dbReference type="OrthoDB" id="1259151at2759"/>
<dbReference type="EMBL" id="NAJN01000076">
    <property type="protein sequence ID" value="TKA79951.1"/>
    <property type="molecule type" value="Genomic_DNA"/>
</dbReference>
<dbReference type="SUPFAM" id="SSF50729">
    <property type="entry name" value="PH domain-like"/>
    <property type="match status" value="1"/>
</dbReference>
<dbReference type="STRING" id="331657.A0A4U0XTN9"/>
<feature type="compositionally biased region" description="Polar residues" evidence="1">
    <location>
        <begin position="210"/>
        <end position="221"/>
    </location>
</feature>
<keyword evidence="3" id="KW-1185">Reference proteome</keyword>
<dbReference type="GO" id="GO:0005634">
    <property type="term" value="C:nucleus"/>
    <property type="evidence" value="ECO:0007669"/>
    <property type="project" value="TreeGrafter"/>
</dbReference>
<organism evidence="2 3">
    <name type="scientific">Cryomyces minteri</name>
    <dbReference type="NCBI Taxonomy" id="331657"/>
    <lineage>
        <taxon>Eukaryota</taxon>
        <taxon>Fungi</taxon>
        <taxon>Dikarya</taxon>
        <taxon>Ascomycota</taxon>
        <taxon>Pezizomycotina</taxon>
        <taxon>Dothideomycetes</taxon>
        <taxon>Dothideomycetes incertae sedis</taxon>
        <taxon>Cryomyces</taxon>
    </lineage>
</organism>
<evidence type="ECO:0000256" key="1">
    <source>
        <dbReference type="SAM" id="MobiDB-lite"/>
    </source>
</evidence>
<dbReference type="GO" id="GO:0031490">
    <property type="term" value="F:chromatin DNA binding"/>
    <property type="evidence" value="ECO:0007669"/>
    <property type="project" value="TreeGrafter"/>
</dbReference>
<reference evidence="2 3" key="1">
    <citation type="submission" date="2017-03" db="EMBL/GenBank/DDBJ databases">
        <title>Genomes of endolithic fungi from Antarctica.</title>
        <authorList>
            <person name="Coleine C."/>
            <person name="Masonjones S."/>
            <person name="Stajich J.E."/>
        </authorList>
    </citation>
    <scope>NUCLEOTIDE SEQUENCE [LARGE SCALE GENOMIC DNA]</scope>
    <source>
        <strain evidence="2 3">CCFEE 5187</strain>
    </source>
</reference>
<feature type="region of interest" description="Disordered" evidence="1">
    <location>
        <begin position="208"/>
        <end position="277"/>
    </location>
</feature>
<feature type="compositionally biased region" description="Gly residues" evidence="1">
    <location>
        <begin position="165"/>
        <end position="176"/>
    </location>
</feature>
<dbReference type="PANTHER" id="PTHR31606:SF1">
    <property type="entry name" value="WW DOMAIN BINDING PROTEIN 2, ISOFORM E"/>
    <property type="match status" value="1"/>
</dbReference>
<feature type="region of interest" description="Disordered" evidence="1">
    <location>
        <begin position="156"/>
        <end position="176"/>
    </location>
</feature>
<dbReference type="Proteomes" id="UP000308768">
    <property type="component" value="Unassembled WGS sequence"/>
</dbReference>
<feature type="compositionally biased region" description="Polar residues" evidence="1">
    <location>
        <begin position="228"/>
        <end position="238"/>
    </location>
</feature>
<dbReference type="PANTHER" id="PTHR31606">
    <property type="entry name" value="WW DOMAIN BINDING PROTEIN 2, ISOFORM E"/>
    <property type="match status" value="1"/>
</dbReference>
<dbReference type="AlphaFoldDB" id="A0A4U0XTN9"/>
<feature type="region of interest" description="Disordered" evidence="1">
    <location>
        <begin position="1"/>
        <end position="22"/>
    </location>
</feature>
<name>A0A4U0XTN9_9PEZI</name>